<feature type="region of interest" description="Disordered" evidence="1">
    <location>
        <begin position="1"/>
        <end position="58"/>
    </location>
</feature>
<accession>A0ABV8TPI1</accession>
<sequence>MKLGKALATGFAEERRQPRPEEAETLVRPGRPVPLLEERQDTVSAEETPVAEEVPAAR</sequence>
<protein>
    <submittedName>
        <fullName evidence="2">Uncharacterized protein</fullName>
    </submittedName>
</protein>
<comment type="caution">
    <text evidence="2">The sequence shown here is derived from an EMBL/GenBank/DDBJ whole genome shotgun (WGS) entry which is preliminary data.</text>
</comment>
<dbReference type="EMBL" id="JBHSDP010000027">
    <property type="protein sequence ID" value="MFC4332388.1"/>
    <property type="molecule type" value="Genomic_DNA"/>
</dbReference>
<organism evidence="2 3">
    <name type="scientific">Streptomyces andamanensis</name>
    <dbReference type="NCBI Taxonomy" id="1565035"/>
    <lineage>
        <taxon>Bacteria</taxon>
        <taxon>Bacillati</taxon>
        <taxon>Actinomycetota</taxon>
        <taxon>Actinomycetes</taxon>
        <taxon>Kitasatosporales</taxon>
        <taxon>Streptomycetaceae</taxon>
        <taxon>Streptomyces</taxon>
    </lineage>
</organism>
<reference evidence="3" key="1">
    <citation type="journal article" date="2019" name="Int. J. Syst. Evol. Microbiol.">
        <title>The Global Catalogue of Microorganisms (GCM) 10K type strain sequencing project: providing services to taxonomists for standard genome sequencing and annotation.</title>
        <authorList>
            <consortium name="The Broad Institute Genomics Platform"/>
            <consortium name="The Broad Institute Genome Sequencing Center for Infectious Disease"/>
            <person name="Wu L."/>
            <person name="Ma J."/>
        </authorList>
    </citation>
    <scope>NUCLEOTIDE SEQUENCE [LARGE SCALE GENOMIC DNA]</scope>
    <source>
        <strain evidence="3">PCU 347</strain>
    </source>
</reference>
<feature type="compositionally biased region" description="Low complexity" evidence="1">
    <location>
        <begin position="45"/>
        <end position="58"/>
    </location>
</feature>
<feature type="compositionally biased region" description="Basic and acidic residues" evidence="1">
    <location>
        <begin position="12"/>
        <end position="22"/>
    </location>
</feature>
<proteinExistence type="predicted"/>
<keyword evidence="3" id="KW-1185">Reference proteome</keyword>
<dbReference type="RefSeq" id="WP_381743856.1">
    <property type="nucleotide sequence ID" value="NZ_JBHSDP010000027.1"/>
</dbReference>
<evidence type="ECO:0000313" key="3">
    <source>
        <dbReference type="Proteomes" id="UP001595824"/>
    </source>
</evidence>
<evidence type="ECO:0000256" key="1">
    <source>
        <dbReference type="SAM" id="MobiDB-lite"/>
    </source>
</evidence>
<evidence type="ECO:0000313" key="2">
    <source>
        <dbReference type="EMBL" id="MFC4332388.1"/>
    </source>
</evidence>
<name>A0ABV8TPI1_9ACTN</name>
<gene>
    <name evidence="2" type="ORF">ACFPC0_32390</name>
</gene>
<dbReference type="Proteomes" id="UP001595824">
    <property type="component" value="Unassembled WGS sequence"/>
</dbReference>